<reference evidence="4" key="1">
    <citation type="submission" date="2022-11" db="EMBL/GenBank/DDBJ databases">
        <authorList>
            <person name="Somphong A."/>
            <person name="Phongsopitanun W."/>
        </authorList>
    </citation>
    <scope>NUCLEOTIDE SEQUENCE</scope>
    <source>
        <strain evidence="4">Pm04-4</strain>
    </source>
</reference>
<gene>
    <name evidence="4" type="ORF">OWR29_13190</name>
</gene>
<evidence type="ECO:0000313" key="5">
    <source>
        <dbReference type="Proteomes" id="UP001151002"/>
    </source>
</evidence>
<dbReference type="CDD" id="cd05227">
    <property type="entry name" value="AR_SDR_e"/>
    <property type="match status" value="1"/>
</dbReference>
<accession>A0ABT4AYM5</accession>
<dbReference type="InterPro" id="IPR036291">
    <property type="entry name" value="NAD(P)-bd_dom_sf"/>
</dbReference>
<proteinExistence type="inferred from homology"/>
<dbReference type="SUPFAM" id="SSF51735">
    <property type="entry name" value="NAD(P)-binding Rossmann-fold domains"/>
    <property type="match status" value="1"/>
</dbReference>
<dbReference type="RefSeq" id="WP_267563014.1">
    <property type="nucleotide sequence ID" value="NZ_JAPNTZ010000004.1"/>
</dbReference>
<keyword evidence="5" id="KW-1185">Reference proteome</keyword>
<name>A0ABT4AYM5_9ACTN</name>
<protein>
    <submittedName>
        <fullName evidence="4">Aldehyde reductase</fullName>
    </submittedName>
</protein>
<comment type="caution">
    <text evidence="4">The sequence shown here is derived from an EMBL/GenBank/DDBJ whole genome shotgun (WGS) entry which is preliminary data.</text>
</comment>
<dbReference type="InterPro" id="IPR001509">
    <property type="entry name" value="Epimerase_deHydtase"/>
</dbReference>
<evidence type="ECO:0000256" key="1">
    <source>
        <dbReference type="ARBA" id="ARBA00023002"/>
    </source>
</evidence>
<evidence type="ECO:0000313" key="4">
    <source>
        <dbReference type="EMBL" id="MCY1138957.1"/>
    </source>
</evidence>
<feature type="domain" description="NAD-dependent epimerase/dehydratase" evidence="3">
    <location>
        <begin position="9"/>
        <end position="237"/>
    </location>
</feature>
<dbReference type="Proteomes" id="UP001151002">
    <property type="component" value="Unassembled WGS sequence"/>
</dbReference>
<dbReference type="Gene3D" id="3.40.50.720">
    <property type="entry name" value="NAD(P)-binding Rossmann-like Domain"/>
    <property type="match status" value="1"/>
</dbReference>
<keyword evidence="1" id="KW-0560">Oxidoreductase</keyword>
<evidence type="ECO:0000256" key="2">
    <source>
        <dbReference type="ARBA" id="ARBA00023445"/>
    </source>
</evidence>
<evidence type="ECO:0000259" key="3">
    <source>
        <dbReference type="Pfam" id="PF01370"/>
    </source>
</evidence>
<dbReference type="PANTHER" id="PTHR10366">
    <property type="entry name" value="NAD DEPENDENT EPIMERASE/DEHYDRATASE"/>
    <property type="match status" value="1"/>
</dbReference>
<dbReference type="EMBL" id="JAPNTZ010000004">
    <property type="protein sequence ID" value="MCY1138957.1"/>
    <property type="molecule type" value="Genomic_DNA"/>
</dbReference>
<dbReference type="InterPro" id="IPR050425">
    <property type="entry name" value="NAD(P)_dehydrat-like"/>
</dbReference>
<sequence>MTNDSATTVLVTGATGHVGSHSVERLLAEGYRVRVVVRHDAQEQDVRAFAGPSDRLEFVTAELTADDNWDKAVAGVRYVWHHASPFPSTPPQNDDEVIVPARDGALRVLAAAGAANVRRVVLTSSYAAVGYSPKPGDHYDESDWTNPDDDLPAYIRSKVIAERAAWQYAREHAGAELTVINPTGIFGPLLTDRLSASTGLVKALLEGVALPPQVFGVVDVRDVADLHLRAMLSPAAAGERFIGVAGPPISFAEMGQILARHLRDLAGRVPAAEPTGDRGSRPVISNAKAREVLGWRPREVATTIADTADSLLRLGLVRSV</sequence>
<dbReference type="PANTHER" id="PTHR10366:SF564">
    <property type="entry name" value="STEROL-4-ALPHA-CARBOXYLATE 3-DEHYDROGENASE, DECARBOXYLATING"/>
    <property type="match status" value="1"/>
</dbReference>
<comment type="similarity">
    <text evidence="2">Belongs to the NAD(P)-dependent epimerase/dehydratase family. Dihydroflavonol-4-reductase subfamily.</text>
</comment>
<organism evidence="4 5">
    <name type="scientific">Paractinoplanes pyxinae</name>
    <dbReference type="NCBI Taxonomy" id="2997416"/>
    <lineage>
        <taxon>Bacteria</taxon>
        <taxon>Bacillati</taxon>
        <taxon>Actinomycetota</taxon>
        <taxon>Actinomycetes</taxon>
        <taxon>Micromonosporales</taxon>
        <taxon>Micromonosporaceae</taxon>
        <taxon>Paractinoplanes</taxon>
    </lineage>
</organism>
<dbReference type="Pfam" id="PF01370">
    <property type="entry name" value="Epimerase"/>
    <property type="match status" value="1"/>
</dbReference>